<evidence type="ECO:0000256" key="2">
    <source>
        <dbReference type="ARBA" id="ARBA00022771"/>
    </source>
</evidence>
<dbReference type="Pfam" id="PF03110">
    <property type="entry name" value="SBP"/>
    <property type="match status" value="1"/>
</dbReference>
<organism evidence="7 8">
    <name type="scientific">Tripterygium wilfordii</name>
    <name type="common">Thunder God vine</name>
    <dbReference type="NCBI Taxonomy" id="458696"/>
    <lineage>
        <taxon>Eukaryota</taxon>
        <taxon>Viridiplantae</taxon>
        <taxon>Streptophyta</taxon>
        <taxon>Embryophyta</taxon>
        <taxon>Tracheophyta</taxon>
        <taxon>Spermatophyta</taxon>
        <taxon>Magnoliopsida</taxon>
        <taxon>eudicotyledons</taxon>
        <taxon>Gunneridae</taxon>
        <taxon>Pentapetalae</taxon>
        <taxon>rosids</taxon>
        <taxon>fabids</taxon>
        <taxon>Celastrales</taxon>
        <taxon>Celastraceae</taxon>
        <taxon>Tripterygium</taxon>
    </lineage>
</organism>
<dbReference type="GO" id="GO:0005634">
    <property type="term" value="C:nucleus"/>
    <property type="evidence" value="ECO:0007669"/>
    <property type="project" value="InterPro"/>
</dbReference>
<keyword evidence="1" id="KW-0479">Metal-binding</keyword>
<evidence type="ECO:0000313" key="7">
    <source>
        <dbReference type="EMBL" id="KAF5746422.1"/>
    </source>
</evidence>
<evidence type="ECO:0000259" key="6">
    <source>
        <dbReference type="PROSITE" id="PS51141"/>
    </source>
</evidence>
<dbReference type="PANTHER" id="PTHR31251:SF208">
    <property type="entry name" value="SQUAMOSA PROMOTER-BINDING-LIKE PROTEIN 18"/>
    <property type="match status" value="1"/>
</dbReference>
<dbReference type="PROSITE" id="PS51141">
    <property type="entry name" value="ZF_SBP"/>
    <property type="match status" value="1"/>
</dbReference>
<dbReference type="InParanoid" id="A0A7J7DJ84"/>
<dbReference type="Proteomes" id="UP000593562">
    <property type="component" value="Unassembled WGS sequence"/>
</dbReference>
<reference evidence="7 8" key="1">
    <citation type="journal article" date="2020" name="Nat. Commun.">
        <title>Genome of Tripterygium wilfordii and identification of cytochrome P450 involved in triptolide biosynthesis.</title>
        <authorList>
            <person name="Tu L."/>
            <person name="Su P."/>
            <person name="Zhang Z."/>
            <person name="Gao L."/>
            <person name="Wang J."/>
            <person name="Hu T."/>
            <person name="Zhou J."/>
            <person name="Zhang Y."/>
            <person name="Zhao Y."/>
            <person name="Liu Y."/>
            <person name="Song Y."/>
            <person name="Tong Y."/>
            <person name="Lu Y."/>
            <person name="Yang J."/>
            <person name="Xu C."/>
            <person name="Jia M."/>
            <person name="Peters R.J."/>
            <person name="Huang L."/>
            <person name="Gao W."/>
        </authorList>
    </citation>
    <scope>NUCLEOTIDE SEQUENCE [LARGE SCALE GENOMIC DNA]</scope>
    <source>
        <strain evidence="8">cv. XIE 37</strain>
        <tissue evidence="7">Leaf</tissue>
    </source>
</reference>
<feature type="region of interest" description="Disordered" evidence="5">
    <location>
        <begin position="23"/>
        <end position="45"/>
    </location>
</feature>
<dbReference type="InterPro" id="IPR036893">
    <property type="entry name" value="SBP_sf"/>
</dbReference>
<proteinExistence type="predicted"/>
<dbReference type="SUPFAM" id="SSF103612">
    <property type="entry name" value="SBT domain"/>
    <property type="match status" value="1"/>
</dbReference>
<evidence type="ECO:0000256" key="4">
    <source>
        <dbReference type="PROSITE-ProRule" id="PRU00470"/>
    </source>
</evidence>
<keyword evidence="8" id="KW-1185">Reference proteome</keyword>
<dbReference type="InterPro" id="IPR004333">
    <property type="entry name" value="SBP_dom"/>
</dbReference>
<sequence length="249" mass="26780">MGNFTNKFHSLGEFDEGKRSCRKRLDGHNRRRRKPQQDSLSISSGRLFTNHQGLTPRDLHFGNAPFLSTSPVSSSAWSGSVKLENDAFVYSNHFPGSFSQSYKVGKQFPFLEGNGSTLPSNSLSQPHFDANSILGSSGSSQKMFSGGLNRVINAGCALSLLSSPLPPTDTPDLGLSHMVQPALATRTQSSLIPSLQYNSLGIGSESLGSIIVPNSGSDTNLHCQDMFQIVPDGSTSASASHQTLSFIWE</sequence>
<dbReference type="AlphaFoldDB" id="A0A7J7DJ84"/>
<gene>
    <name evidence="7" type="ORF">HS088_TW06G00593</name>
</gene>
<name>A0A7J7DJ84_TRIWF</name>
<feature type="domain" description="SBP-type" evidence="6">
    <location>
        <begin position="1"/>
        <end position="35"/>
    </location>
</feature>
<evidence type="ECO:0000313" key="8">
    <source>
        <dbReference type="Proteomes" id="UP000593562"/>
    </source>
</evidence>
<dbReference type="InterPro" id="IPR044817">
    <property type="entry name" value="SBP-like"/>
</dbReference>
<comment type="caution">
    <text evidence="7">The sequence shown here is derived from an EMBL/GenBank/DDBJ whole genome shotgun (WGS) entry which is preliminary data.</text>
</comment>
<evidence type="ECO:0000256" key="5">
    <source>
        <dbReference type="SAM" id="MobiDB-lite"/>
    </source>
</evidence>
<dbReference type="EMBL" id="JAAARO010000006">
    <property type="protein sequence ID" value="KAF5746422.1"/>
    <property type="molecule type" value="Genomic_DNA"/>
</dbReference>
<dbReference type="GO" id="GO:0003677">
    <property type="term" value="F:DNA binding"/>
    <property type="evidence" value="ECO:0007669"/>
    <property type="project" value="InterPro"/>
</dbReference>
<accession>A0A7J7DJ84</accession>
<dbReference type="GO" id="GO:0008270">
    <property type="term" value="F:zinc ion binding"/>
    <property type="evidence" value="ECO:0007669"/>
    <property type="project" value="UniProtKB-KW"/>
</dbReference>
<evidence type="ECO:0000256" key="1">
    <source>
        <dbReference type="ARBA" id="ARBA00022723"/>
    </source>
</evidence>
<protein>
    <submittedName>
        <fullName evidence="7">Squamosa promoter-binding-like protein 16</fullName>
    </submittedName>
</protein>
<keyword evidence="3" id="KW-0862">Zinc</keyword>
<dbReference type="PANTHER" id="PTHR31251">
    <property type="entry name" value="SQUAMOSA PROMOTER-BINDING-LIKE PROTEIN 4"/>
    <property type="match status" value="1"/>
</dbReference>
<evidence type="ECO:0000256" key="3">
    <source>
        <dbReference type="ARBA" id="ARBA00022833"/>
    </source>
</evidence>
<keyword evidence="2 4" id="KW-0863">Zinc-finger</keyword>